<dbReference type="Proteomes" id="UP000299102">
    <property type="component" value="Unassembled WGS sequence"/>
</dbReference>
<comment type="caution">
    <text evidence="1">The sequence shown here is derived from an EMBL/GenBank/DDBJ whole genome shotgun (WGS) entry which is preliminary data.</text>
</comment>
<evidence type="ECO:0000313" key="2">
    <source>
        <dbReference type="Proteomes" id="UP000299102"/>
    </source>
</evidence>
<dbReference type="EMBL" id="BGZK01000318">
    <property type="protein sequence ID" value="GBP36380.1"/>
    <property type="molecule type" value="Genomic_DNA"/>
</dbReference>
<protein>
    <recommendedName>
        <fullName evidence="3">Pre-C2HC domain-containing protein</fullName>
    </recommendedName>
</protein>
<name>A0A4C1VCX2_EUMVA</name>
<evidence type="ECO:0000313" key="1">
    <source>
        <dbReference type="EMBL" id="GBP36380.1"/>
    </source>
</evidence>
<sequence length="298" mass="33403">MFVQNKDRWTELRRRCAEKGIKFSQARNSAQGLKLQAKTVADFKNLQNLLVCYKFKFHTYSLKEEREIRVVLRGVPKEIPVDEVKEDLVAQNLPVQSERMLLLSGVKAEQPANAPYPGSVITASPTGIRPVIVIILRAALNAWATMAQRNVRAIRTQTVHPPVSYANKGPHGQLSWMPACSKRPLHPSRGRVSFVVKIFYTSSNQKKKGASTVVVRPPFRTVALQRPSVCVVCAGRRDRPRCGVAPSAVHTSGTAARRSVAAYRIVFRVPLLSFRYTTRPARRAVVESRYPTWSCESV</sequence>
<proteinExistence type="predicted"/>
<accession>A0A4C1VCX2</accession>
<reference evidence="1 2" key="1">
    <citation type="journal article" date="2019" name="Commun. Biol.">
        <title>The bagworm genome reveals a unique fibroin gene that provides high tensile strength.</title>
        <authorList>
            <person name="Kono N."/>
            <person name="Nakamura H."/>
            <person name="Ohtoshi R."/>
            <person name="Tomita M."/>
            <person name="Numata K."/>
            <person name="Arakawa K."/>
        </authorList>
    </citation>
    <scope>NUCLEOTIDE SEQUENCE [LARGE SCALE GENOMIC DNA]</scope>
</reference>
<keyword evidence="2" id="KW-1185">Reference proteome</keyword>
<evidence type="ECO:0008006" key="3">
    <source>
        <dbReference type="Google" id="ProtNLM"/>
    </source>
</evidence>
<dbReference type="AlphaFoldDB" id="A0A4C1VCX2"/>
<organism evidence="1 2">
    <name type="scientific">Eumeta variegata</name>
    <name type="common">Bagworm moth</name>
    <name type="synonym">Eumeta japonica</name>
    <dbReference type="NCBI Taxonomy" id="151549"/>
    <lineage>
        <taxon>Eukaryota</taxon>
        <taxon>Metazoa</taxon>
        <taxon>Ecdysozoa</taxon>
        <taxon>Arthropoda</taxon>
        <taxon>Hexapoda</taxon>
        <taxon>Insecta</taxon>
        <taxon>Pterygota</taxon>
        <taxon>Neoptera</taxon>
        <taxon>Endopterygota</taxon>
        <taxon>Lepidoptera</taxon>
        <taxon>Glossata</taxon>
        <taxon>Ditrysia</taxon>
        <taxon>Tineoidea</taxon>
        <taxon>Psychidae</taxon>
        <taxon>Oiketicinae</taxon>
        <taxon>Eumeta</taxon>
    </lineage>
</organism>
<gene>
    <name evidence="1" type="ORF">EVAR_87959_1</name>
</gene>
<dbReference type="OrthoDB" id="8123886at2759"/>